<dbReference type="RefSeq" id="WP_387132299.1">
    <property type="nucleotide sequence ID" value="NZ_JBIATK010000012.1"/>
</dbReference>
<protein>
    <submittedName>
        <fullName evidence="2">Uncharacterized protein</fullName>
    </submittedName>
</protein>
<proteinExistence type="predicted"/>
<gene>
    <name evidence="2" type="ORF">ACFYY5_28965</name>
</gene>
<sequence>MDLTDTIAPKSDQLNAEDLLSGPRTVTIEKIAKGSAEQPVNIHLVEFPGRPFRPSKTVRRILVAAWGAEASAYTGRRMTLYRDPAVRFGGQEVGGIRISHLSHIDKRLTLALTVTRGKRAPFVVEPLPDGPPLITDAQAQEIAGGIEKAADRAALDAIGAQLKTFELGPHRGRLVQLWKERANTLSDEGKTLPVGDDKAAATPPPADDDMLPVDNA</sequence>
<name>A0ABW6TM44_9NOCA</name>
<feature type="region of interest" description="Disordered" evidence="1">
    <location>
        <begin position="185"/>
        <end position="216"/>
    </location>
</feature>
<evidence type="ECO:0000256" key="1">
    <source>
        <dbReference type="SAM" id="MobiDB-lite"/>
    </source>
</evidence>
<evidence type="ECO:0000313" key="3">
    <source>
        <dbReference type="Proteomes" id="UP001602089"/>
    </source>
</evidence>
<reference evidence="2 3" key="1">
    <citation type="submission" date="2024-10" db="EMBL/GenBank/DDBJ databases">
        <title>The Natural Products Discovery Center: Release of the First 8490 Sequenced Strains for Exploring Actinobacteria Biosynthetic Diversity.</title>
        <authorList>
            <person name="Kalkreuter E."/>
            <person name="Kautsar S.A."/>
            <person name="Yang D."/>
            <person name="Bader C.D."/>
            <person name="Teijaro C.N."/>
            <person name="Fluegel L."/>
            <person name="Davis C.M."/>
            <person name="Simpson J.R."/>
            <person name="Lauterbach L."/>
            <person name="Steele A.D."/>
            <person name="Gui C."/>
            <person name="Meng S."/>
            <person name="Li G."/>
            <person name="Viehrig K."/>
            <person name="Ye F."/>
            <person name="Su P."/>
            <person name="Kiefer A.F."/>
            <person name="Nichols A."/>
            <person name="Cepeda A.J."/>
            <person name="Yan W."/>
            <person name="Fan B."/>
            <person name="Jiang Y."/>
            <person name="Adhikari A."/>
            <person name="Zheng C.-J."/>
            <person name="Schuster L."/>
            <person name="Cowan T.M."/>
            <person name="Smanski M.J."/>
            <person name="Chevrette M.G."/>
            <person name="De Carvalho L.P.S."/>
            <person name="Shen B."/>
        </authorList>
    </citation>
    <scope>NUCLEOTIDE SEQUENCE [LARGE SCALE GENOMIC DNA]</scope>
    <source>
        <strain evidence="2 3">NPDC001867</strain>
    </source>
</reference>
<accession>A0ABW6TM44</accession>
<comment type="caution">
    <text evidence="2">The sequence shown here is derived from an EMBL/GenBank/DDBJ whole genome shotgun (WGS) entry which is preliminary data.</text>
</comment>
<dbReference type="Proteomes" id="UP001602089">
    <property type="component" value="Unassembled WGS sequence"/>
</dbReference>
<feature type="compositionally biased region" description="Basic and acidic residues" evidence="1">
    <location>
        <begin position="185"/>
        <end position="199"/>
    </location>
</feature>
<feature type="compositionally biased region" description="Acidic residues" evidence="1">
    <location>
        <begin position="206"/>
        <end position="216"/>
    </location>
</feature>
<keyword evidence="3" id="KW-1185">Reference proteome</keyword>
<dbReference type="EMBL" id="JBIATK010000012">
    <property type="protein sequence ID" value="MFF4026887.1"/>
    <property type="molecule type" value="Genomic_DNA"/>
</dbReference>
<evidence type="ECO:0000313" key="2">
    <source>
        <dbReference type="EMBL" id="MFF4026887.1"/>
    </source>
</evidence>
<organism evidence="2 3">
    <name type="scientific">Nocardia elegans</name>
    <dbReference type="NCBI Taxonomy" id="300029"/>
    <lineage>
        <taxon>Bacteria</taxon>
        <taxon>Bacillati</taxon>
        <taxon>Actinomycetota</taxon>
        <taxon>Actinomycetes</taxon>
        <taxon>Mycobacteriales</taxon>
        <taxon>Nocardiaceae</taxon>
        <taxon>Nocardia</taxon>
    </lineage>
</organism>